<dbReference type="GO" id="GO:0016817">
    <property type="term" value="F:hydrolase activity, acting on acid anhydrides"/>
    <property type="evidence" value="ECO:0007669"/>
    <property type="project" value="InterPro"/>
</dbReference>
<comment type="function">
    <text evidence="9">Transcription regulator that activates transcription by stimulating RNA polymerase (RNAP) recycling in case of stress conditions such as supercoiled DNA or high salt concentrations. Probably acts by releasing the RNAP, when it is trapped or immobilized on tightly supercoiled DNA. Does not activate transcription on linear DNA. Probably not involved in DNA repair.</text>
</comment>
<dbReference type="InterPro" id="IPR014001">
    <property type="entry name" value="Helicase_ATP-bd"/>
</dbReference>
<reference evidence="13" key="1">
    <citation type="journal article" date="2019" name="Int. J. Syst. Evol. Microbiol.">
        <title>The Global Catalogue of Microorganisms (GCM) 10K type strain sequencing project: providing services to taxonomists for standard genome sequencing and annotation.</title>
        <authorList>
            <consortium name="The Broad Institute Genomics Platform"/>
            <consortium name="The Broad Institute Genome Sequencing Center for Infectious Disease"/>
            <person name="Wu L."/>
            <person name="Ma J."/>
        </authorList>
    </citation>
    <scope>NUCLEOTIDE SEQUENCE [LARGE SCALE GENOMIC DNA]</scope>
    <source>
        <strain evidence="13">JCM 19134</strain>
    </source>
</reference>
<dbReference type="Pfam" id="PF18339">
    <property type="entry name" value="Tudor_1_RapA"/>
    <property type="match status" value="1"/>
</dbReference>
<evidence type="ECO:0000256" key="4">
    <source>
        <dbReference type="ARBA" id="ARBA00022840"/>
    </source>
</evidence>
<sequence length="945" mass="105375">MAAEQFVIGQRWISSAEKELGLGVVTDARDRRVSLSFPACGEHRTYADRNAPLTRVKYDVGDTVYDLDDQAWLVDELQDEGHITYLVTGIDGTQKALSEVELDPFVHFSGPLERLLAGNLDKPRQFQLRLHTLEHLRRLQASGVGGLLGPRVDLLKHQIYIANEVANRFAPRVLLADEVGLGKTIEAGLIIHHQRHNHRAQRILIALPDSLVHQWLVEMLRRFNLHFSVMNQARIDDAIESGDVNPFDSAQLVLCPISLFTARDENLQLACQCEWDLLCVDEAHHLVWSEQQPSIEYQAVESLAKLARGLLLLTATPEQLGLKSHFARLRLLDPDRYHSLEEFRAEEDKYQPINELIQTLLADDGAAALQSDAGRQQQLAEFIGEDRVTSLMAKLASAEAPSEMIVDTVRELLDRHGTGRVLFRNTRGSVSGFPQRCLDAVPLDMPAHYDSASLYPEQDQPEDWVELDPRVEWLEQFLKLNRKQKVLLITASAKTALALESYLTLRQGIRASVFHEGMSLLERDRSAAYFADDEAGAQVLVCSEIGSEGRNFQFAHHLVLFDLPANPDLLEQRIGRLDRIGQQHDIQIHVPYFEDSSQAVLLQWYDQGLQAFTQTCPIGGAVKQQVQTELENALADPSNAAACQGLISKTESLAKELIAVLQSGRDRLLELNSCNPSVAQNIIDQVGEAAQENALQDYMLMAFDQFGVDHQDHSEQTWVLHPSETMHSPFPELPEDGISVCFNRNKALSREELSFLSWEHPMVTATMDMVASGDHGNCSLCTLKLPPLKAGTWLLEAVYVVHCPAPKAHQLNRFLPLTPIRVLLDQGGKDLAGVVAGHQLTGLAKTLPRKTAADIVKHLKPEVEGRLGKAKTNAETQAKALLKSAREALTKEQDAELARMVALAKVNPNIRAEEISALEEQNAMAENYLKQSQLRLDALRVVVVT</sequence>
<dbReference type="Pfam" id="PF00271">
    <property type="entry name" value="Helicase_C"/>
    <property type="match status" value="1"/>
</dbReference>
<dbReference type="GO" id="GO:0005524">
    <property type="term" value="F:ATP binding"/>
    <property type="evidence" value="ECO:0007669"/>
    <property type="project" value="UniProtKB-UniRule"/>
</dbReference>
<dbReference type="PROSITE" id="PS51194">
    <property type="entry name" value="HELICASE_CTER"/>
    <property type="match status" value="1"/>
</dbReference>
<comment type="similarity">
    <text evidence="9">Belongs to the SNF2/RAD54 helicase family. RapA subfamily.</text>
</comment>
<dbReference type="Gene3D" id="3.30.360.80">
    <property type="match status" value="1"/>
</dbReference>
<dbReference type="Pfam" id="PF00176">
    <property type="entry name" value="SNF2-rel_dom"/>
    <property type="match status" value="1"/>
</dbReference>
<dbReference type="Pfam" id="PF12137">
    <property type="entry name" value="RapA_C"/>
    <property type="match status" value="1"/>
</dbReference>
<dbReference type="PANTHER" id="PTHR45766:SF6">
    <property type="entry name" value="SWI_SNF-RELATED MATRIX-ASSOCIATED ACTIN-DEPENDENT REGULATOR OF CHROMATIN SUBFAMILY A-LIKE PROTEIN 1"/>
    <property type="match status" value="1"/>
</dbReference>
<feature type="binding site" evidence="9">
    <location>
        <begin position="177"/>
        <end position="184"/>
    </location>
    <ligand>
        <name>ATP</name>
        <dbReference type="ChEBI" id="CHEBI:30616"/>
    </ligand>
</feature>
<evidence type="ECO:0000256" key="5">
    <source>
        <dbReference type="ARBA" id="ARBA00023015"/>
    </source>
</evidence>
<evidence type="ECO:0000259" key="10">
    <source>
        <dbReference type="PROSITE" id="PS51192"/>
    </source>
</evidence>
<dbReference type="AlphaFoldDB" id="A0AAV3TZZ9"/>
<dbReference type="Proteomes" id="UP001409585">
    <property type="component" value="Unassembled WGS sequence"/>
</dbReference>
<keyword evidence="5 9" id="KW-0805">Transcription regulation</keyword>
<dbReference type="EMBL" id="BAABLX010000007">
    <property type="protein sequence ID" value="GAA4935319.1"/>
    <property type="molecule type" value="Genomic_DNA"/>
</dbReference>
<comment type="caution">
    <text evidence="12">The sequence shown here is derived from an EMBL/GenBank/DDBJ whole genome shotgun (WGS) entry which is preliminary data.</text>
</comment>
<dbReference type="Gene3D" id="3.40.50.10810">
    <property type="entry name" value="Tandem AAA-ATPase domain"/>
    <property type="match status" value="1"/>
</dbReference>
<dbReference type="InterPro" id="IPR040766">
    <property type="entry name" value="Tudor_2_RapA"/>
</dbReference>
<dbReference type="InterPro" id="IPR038718">
    <property type="entry name" value="SNF2-like_sf"/>
</dbReference>
<dbReference type="InterPro" id="IPR040765">
    <property type="entry name" value="Tudor_1_RapA"/>
</dbReference>
<dbReference type="InterPro" id="IPR000330">
    <property type="entry name" value="SNF2_N"/>
</dbReference>
<dbReference type="GO" id="GO:0003677">
    <property type="term" value="F:DNA binding"/>
    <property type="evidence" value="ECO:0007669"/>
    <property type="project" value="UniProtKB-KW"/>
</dbReference>
<dbReference type="InterPro" id="IPR023949">
    <property type="entry name" value="Helicase_RapA"/>
</dbReference>
<name>A0AAV3TZZ9_9ALTE</name>
<dbReference type="InterPro" id="IPR027417">
    <property type="entry name" value="P-loop_NTPase"/>
</dbReference>
<evidence type="ECO:0000256" key="7">
    <source>
        <dbReference type="ARBA" id="ARBA00023159"/>
    </source>
</evidence>
<dbReference type="GO" id="GO:0006355">
    <property type="term" value="P:regulation of DNA-templated transcription"/>
    <property type="evidence" value="ECO:0007669"/>
    <property type="project" value="UniProtKB-UniRule"/>
</dbReference>
<dbReference type="RefSeq" id="WP_345418258.1">
    <property type="nucleotide sequence ID" value="NZ_AP031496.1"/>
</dbReference>
<dbReference type="SUPFAM" id="SSF52540">
    <property type="entry name" value="P-loop containing nucleoside triphosphate hydrolases"/>
    <property type="match status" value="2"/>
</dbReference>
<keyword evidence="13" id="KW-1185">Reference proteome</keyword>
<keyword evidence="2 9" id="KW-0378">Hydrolase</keyword>
<dbReference type="CDD" id="cd18793">
    <property type="entry name" value="SF2_C_SNF"/>
    <property type="match status" value="1"/>
</dbReference>
<evidence type="ECO:0000256" key="6">
    <source>
        <dbReference type="ARBA" id="ARBA00023125"/>
    </source>
</evidence>
<evidence type="ECO:0000256" key="9">
    <source>
        <dbReference type="HAMAP-Rule" id="MF_01821"/>
    </source>
</evidence>
<dbReference type="Gene3D" id="2.30.30.930">
    <property type="match status" value="1"/>
</dbReference>
<protein>
    <recommendedName>
        <fullName evidence="9">RNA polymerase-associated protein RapA</fullName>
        <ecNumber evidence="9">3.6.4.-</ecNumber>
    </recommendedName>
    <alternativeName>
        <fullName evidence="9">ATP-dependent helicase HepA</fullName>
    </alternativeName>
</protein>
<dbReference type="InterPro" id="IPR049730">
    <property type="entry name" value="SNF2/RAD54-like_C"/>
</dbReference>
<organism evidence="12 13">
    <name type="scientific">Halioxenophilus aromaticivorans</name>
    <dbReference type="NCBI Taxonomy" id="1306992"/>
    <lineage>
        <taxon>Bacteria</taxon>
        <taxon>Pseudomonadati</taxon>
        <taxon>Pseudomonadota</taxon>
        <taxon>Gammaproteobacteria</taxon>
        <taxon>Alteromonadales</taxon>
        <taxon>Alteromonadaceae</taxon>
        <taxon>Halioxenophilus</taxon>
    </lineage>
</organism>
<keyword evidence="8 9" id="KW-0804">Transcription</keyword>
<dbReference type="Pfam" id="PF18337">
    <property type="entry name" value="Tudor_RapA"/>
    <property type="match status" value="1"/>
</dbReference>
<evidence type="ECO:0000256" key="1">
    <source>
        <dbReference type="ARBA" id="ARBA00022741"/>
    </source>
</evidence>
<dbReference type="Gene3D" id="3.40.50.300">
    <property type="entry name" value="P-loop containing nucleotide triphosphate hydrolases"/>
    <property type="match status" value="1"/>
</dbReference>
<evidence type="ECO:0000313" key="12">
    <source>
        <dbReference type="EMBL" id="GAA4935319.1"/>
    </source>
</evidence>
<dbReference type="SMART" id="SM00487">
    <property type="entry name" value="DEXDc"/>
    <property type="match status" value="1"/>
</dbReference>
<dbReference type="Gene3D" id="6.10.140.1500">
    <property type="match status" value="1"/>
</dbReference>
<comment type="subunit">
    <text evidence="9">Interacts with the RNAP. Has a higher affinity for the core RNAP than for the holoenzyme. Its ATPase activity is stimulated by binding to RNAP.</text>
</comment>
<keyword evidence="7 9" id="KW-0010">Activator</keyword>
<dbReference type="InterPro" id="IPR001650">
    <property type="entry name" value="Helicase_C-like"/>
</dbReference>
<dbReference type="EC" id="3.6.4.-" evidence="9"/>
<feature type="domain" description="Helicase ATP-binding" evidence="10">
    <location>
        <begin position="164"/>
        <end position="335"/>
    </location>
</feature>
<keyword evidence="6 9" id="KW-0238">DNA-binding</keyword>
<keyword evidence="3 9" id="KW-0347">Helicase</keyword>
<accession>A0AAV3TZZ9</accession>
<dbReference type="NCBIfam" id="NF003426">
    <property type="entry name" value="PRK04914.1"/>
    <property type="match status" value="1"/>
</dbReference>
<dbReference type="PANTHER" id="PTHR45766">
    <property type="entry name" value="DNA ANNEALING HELICASE AND ENDONUCLEASE ZRANB3 FAMILY MEMBER"/>
    <property type="match status" value="1"/>
</dbReference>
<dbReference type="HAMAP" id="MF_01821">
    <property type="entry name" value="Helicase_RapA"/>
    <property type="match status" value="1"/>
</dbReference>
<dbReference type="InterPro" id="IPR057342">
    <property type="entry name" value="DEXDc_RapA"/>
</dbReference>
<evidence type="ECO:0000256" key="3">
    <source>
        <dbReference type="ARBA" id="ARBA00022806"/>
    </source>
</evidence>
<dbReference type="CDD" id="cd18011">
    <property type="entry name" value="DEXDc_RapA"/>
    <property type="match status" value="1"/>
</dbReference>
<keyword evidence="4 9" id="KW-0067">ATP-binding</keyword>
<dbReference type="Gene3D" id="2.30.30.140">
    <property type="match status" value="1"/>
</dbReference>
<proteinExistence type="inferred from homology"/>
<dbReference type="PROSITE" id="PS51192">
    <property type="entry name" value="HELICASE_ATP_BIND_1"/>
    <property type="match status" value="1"/>
</dbReference>
<keyword evidence="1 9" id="KW-0547">Nucleotide-binding</keyword>
<evidence type="ECO:0000259" key="11">
    <source>
        <dbReference type="PROSITE" id="PS51194"/>
    </source>
</evidence>
<feature type="short sequence motif" description="DEAH box" evidence="9">
    <location>
        <begin position="281"/>
        <end position="284"/>
    </location>
</feature>
<evidence type="ECO:0000256" key="8">
    <source>
        <dbReference type="ARBA" id="ARBA00023163"/>
    </source>
</evidence>
<gene>
    <name evidence="9 12" type="primary">rapA</name>
    <name evidence="12" type="ORF">GCM10025791_10880</name>
</gene>
<dbReference type="GO" id="GO:0004386">
    <property type="term" value="F:helicase activity"/>
    <property type="evidence" value="ECO:0007669"/>
    <property type="project" value="UniProtKB-UniRule"/>
</dbReference>
<dbReference type="SMART" id="SM00490">
    <property type="entry name" value="HELICc"/>
    <property type="match status" value="1"/>
</dbReference>
<evidence type="ECO:0000313" key="13">
    <source>
        <dbReference type="Proteomes" id="UP001409585"/>
    </source>
</evidence>
<dbReference type="Gene3D" id="6.10.140.2230">
    <property type="match status" value="1"/>
</dbReference>
<dbReference type="InterPro" id="IPR022737">
    <property type="entry name" value="RapA_C"/>
</dbReference>
<feature type="domain" description="Helicase C-terminal" evidence="11">
    <location>
        <begin position="473"/>
        <end position="634"/>
    </location>
</feature>
<evidence type="ECO:0000256" key="2">
    <source>
        <dbReference type="ARBA" id="ARBA00022801"/>
    </source>
</evidence>